<dbReference type="Proteomes" id="UP000075714">
    <property type="component" value="Unassembled WGS sequence"/>
</dbReference>
<feature type="compositionally biased region" description="Gly residues" evidence="1">
    <location>
        <begin position="63"/>
        <end position="74"/>
    </location>
</feature>
<dbReference type="OrthoDB" id="540807at2759"/>
<sequence>MIDELNDSIDTERRDVAGRTKFMRDYPEVTNEFLHFFLDGIMEAMEKEQAGVPARRTVSAVGRSGGGGGAGVLSGVGPLRPTSTSSGGTGAGSSSSGTKERFSGVSRRLQS</sequence>
<proteinExistence type="predicted"/>
<organism evidence="2 3">
    <name type="scientific">Gonium pectorale</name>
    <name type="common">Green alga</name>
    <dbReference type="NCBI Taxonomy" id="33097"/>
    <lineage>
        <taxon>Eukaryota</taxon>
        <taxon>Viridiplantae</taxon>
        <taxon>Chlorophyta</taxon>
        <taxon>core chlorophytes</taxon>
        <taxon>Chlorophyceae</taxon>
        <taxon>CS clade</taxon>
        <taxon>Chlamydomonadales</taxon>
        <taxon>Volvocaceae</taxon>
        <taxon>Gonium</taxon>
    </lineage>
</organism>
<comment type="caution">
    <text evidence="2">The sequence shown here is derived from an EMBL/GenBank/DDBJ whole genome shotgun (WGS) entry which is preliminary data.</text>
</comment>
<evidence type="ECO:0000256" key="1">
    <source>
        <dbReference type="SAM" id="MobiDB-lite"/>
    </source>
</evidence>
<gene>
    <name evidence="2" type="ORF">GPECTOR_3g246</name>
</gene>
<feature type="region of interest" description="Disordered" evidence="1">
    <location>
        <begin position="60"/>
        <end position="111"/>
    </location>
</feature>
<dbReference type="EMBL" id="LSYV01000004">
    <property type="protein sequence ID" value="KXZ55091.1"/>
    <property type="molecule type" value="Genomic_DNA"/>
</dbReference>
<protein>
    <submittedName>
        <fullName evidence="2">Uncharacterized protein</fullName>
    </submittedName>
</protein>
<reference evidence="3" key="1">
    <citation type="journal article" date="2016" name="Nat. Commun.">
        <title>The Gonium pectorale genome demonstrates co-option of cell cycle regulation during the evolution of multicellularity.</title>
        <authorList>
            <person name="Hanschen E.R."/>
            <person name="Marriage T.N."/>
            <person name="Ferris P.J."/>
            <person name="Hamaji T."/>
            <person name="Toyoda A."/>
            <person name="Fujiyama A."/>
            <person name="Neme R."/>
            <person name="Noguchi H."/>
            <person name="Minakuchi Y."/>
            <person name="Suzuki M."/>
            <person name="Kawai-Toyooka H."/>
            <person name="Smith D.R."/>
            <person name="Sparks H."/>
            <person name="Anderson J."/>
            <person name="Bakaric R."/>
            <person name="Luria V."/>
            <person name="Karger A."/>
            <person name="Kirschner M.W."/>
            <person name="Durand P.M."/>
            <person name="Michod R.E."/>
            <person name="Nozaki H."/>
            <person name="Olson B.J."/>
        </authorList>
    </citation>
    <scope>NUCLEOTIDE SEQUENCE [LARGE SCALE GENOMIC DNA]</scope>
    <source>
        <strain evidence="3">NIES-2863</strain>
    </source>
</reference>
<evidence type="ECO:0000313" key="3">
    <source>
        <dbReference type="Proteomes" id="UP000075714"/>
    </source>
</evidence>
<accession>A0A150GZ32</accession>
<name>A0A150GZ32_GONPE</name>
<feature type="compositionally biased region" description="Low complexity" evidence="1">
    <location>
        <begin position="75"/>
        <end position="97"/>
    </location>
</feature>
<dbReference type="AlphaFoldDB" id="A0A150GZ32"/>
<keyword evidence="3" id="KW-1185">Reference proteome</keyword>
<evidence type="ECO:0000313" key="2">
    <source>
        <dbReference type="EMBL" id="KXZ55091.1"/>
    </source>
</evidence>